<evidence type="ECO:0000313" key="1">
    <source>
        <dbReference type="EMBL" id="KAK8059452.1"/>
    </source>
</evidence>
<organism evidence="1 2">
    <name type="scientific">Apiospora saccharicola</name>
    <dbReference type="NCBI Taxonomy" id="335842"/>
    <lineage>
        <taxon>Eukaryota</taxon>
        <taxon>Fungi</taxon>
        <taxon>Dikarya</taxon>
        <taxon>Ascomycota</taxon>
        <taxon>Pezizomycotina</taxon>
        <taxon>Sordariomycetes</taxon>
        <taxon>Xylariomycetidae</taxon>
        <taxon>Amphisphaeriales</taxon>
        <taxon>Apiosporaceae</taxon>
        <taxon>Apiospora</taxon>
    </lineage>
</organism>
<reference evidence="1 2" key="1">
    <citation type="submission" date="2023-01" db="EMBL/GenBank/DDBJ databases">
        <title>Analysis of 21 Apiospora genomes using comparative genomics revels a genus with tremendous synthesis potential of carbohydrate active enzymes and secondary metabolites.</title>
        <authorList>
            <person name="Sorensen T."/>
        </authorList>
    </citation>
    <scope>NUCLEOTIDE SEQUENCE [LARGE SCALE GENOMIC DNA]</scope>
    <source>
        <strain evidence="1 2">CBS 83171</strain>
    </source>
</reference>
<evidence type="ECO:0000313" key="2">
    <source>
        <dbReference type="Proteomes" id="UP001446871"/>
    </source>
</evidence>
<dbReference type="EMBL" id="JAQQWM010000006">
    <property type="protein sequence ID" value="KAK8059452.1"/>
    <property type="molecule type" value="Genomic_DNA"/>
</dbReference>
<keyword evidence="2" id="KW-1185">Reference proteome</keyword>
<sequence length="69" mass="7508">MGEPHSLPLSILVPSAIAPEYNLEAPRELCLQQILRLILYPRLRSDHVLDRLDLPTRPAGVVAANVGAG</sequence>
<proteinExistence type="predicted"/>
<gene>
    <name evidence="1" type="ORF">PG996_009382</name>
</gene>
<accession>A0ABR1UL68</accession>
<protein>
    <submittedName>
        <fullName evidence="1">Uncharacterized protein</fullName>
    </submittedName>
</protein>
<comment type="caution">
    <text evidence="1">The sequence shown here is derived from an EMBL/GenBank/DDBJ whole genome shotgun (WGS) entry which is preliminary data.</text>
</comment>
<name>A0ABR1UL68_9PEZI</name>
<dbReference type="Proteomes" id="UP001446871">
    <property type="component" value="Unassembled WGS sequence"/>
</dbReference>